<dbReference type="InterPro" id="IPR043733">
    <property type="entry name" value="DUF5677"/>
</dbReference>
<proteinExistence type="predicted"/>
<dbReference type="KEGG" id="sfol:H3H32_02060"/>
<organism evidence="1 2">
    <name type="scientific">Spirosoma foliorum</name>
    <dbReference type="NCBI Taxonomy" id="2710596"/>
    <lineage>
        <taxon>Bacteria</taxon>
        <taxon>Pseudomonadati</taxon>
        <taxon>Bacteroidota</taxon>
        <taxon>Cytophagia</taxon>
        <taxon>Cytophagales</taxon>
        <taxon>Cytophagaceae</taxon>
        <taxon>Spirosoma</taxon>
    </lineage>
</organism>
<reference evidence="1 2" key="1">
    <citation type="submission" date="2020-07" db="EMBL/GenBank/DDBJ databases">
        <title>Spirosoma foliorum sp. nov., isolated from the leaves on the Nejang mountain Korea, Republic of.</title>
        <authorList>
            <person name="Ho H."/>
            <person name="Lee Y.-J."/>
            <person name="Nurcahyanto D.-A."/>
            <person name="Kim S.-G."/>
        </authorList>
    </citation>
    <scope>NUCLEOTIDE SEQUENCE [LARGE SCALE GENOMIC DNA]</scope>
    <source>
        <strain evidence="1 2">PL0136</strain>
    </source>
</reference>
<dbReference type="AlphaFoldDB" id="A0A7G5GY21"/>
<protein>
    <submittedName>
        <fullName evidence="1">Uncharacterized protein</fullName>
    </submittedName>
</protein>
<sequence length="301" mass="35022">MKNYNTPDLEVFPQYHDEVVQKNLDACSSAVSQLIAVGTHLLRWELEDEPKSEDERGVVGVFFKRILDLLDSTALLLKVGSIDPCINQLRALLEITLAFEYLLQADTQKRCLCYLLTDLDKDLAFYESLVGDDFGKNIPDLDERIKHFKEVIDNSIFDPIRSEYILKAFKPDGTRKKVDLKWYNLFTRMNSLKYLADFLKKDKYYKIVYSYASNVTHGTGLTGRNLSMEDGQISLEQLRNPHDAEEIAKIIIDLGKQAYKAIIKRRSTEQWQEYVWAMQLYKKQNKKYAMPYLYISPSSRI</sequence>
<gene>
    <name evidence="1" type="ORF">H3H32_02060</name>
</gene>
<accession>A0A7G5GY21</accession>
<dbReference type="Proteomes" id="UP000515369">
    <property type="component" value="Chromosome"/>
</dbReference>
<dbReference type="EMBL" id="CP059732">
    <property type="protein sequence ID" value="QMW03763.1"/>
    <property type="molecule type" value="Genomic_DNA"/>
</dbReference>
<evidence type="ECO:0000313" key="1">
    <source>
        <dbReference type="EMBL" id="QMW03763.1"/>
    </source>
</evidence>
<dbReference type="Pfam" id="PF18928">
    <property type="entry name" value="DUF5677"/>
    <property type="match status" value="1"/>
</dbReference>
<name>A0A7G5GY21_9BACT</name>
<keyword evidence="2" id="KW-1185">Reference proteome</keyword>
<dbReference type="RefSeq" id="WP_182461020.1">
    <property type="nucleotide sequence ID" value="NZ_CP059732.1"/>
</dbReference>
<evidence type="ECO:0000313" key="2">
    <source>
        <dbReference type="Proteomes" id="UP000515369"/>
    </source>
</evidence>